<dbReference type="Gene3D" id="1.10.730.10">
    <property type="entry name" value="Isoleucyl-tRNA Synthetase, Domain 1"/>
    <property type="match status" value="1"/>
</dbReference>
<dbReference type="InterPro" id="IPR014729">
    <property type="entry name" value="Rossmann-like_a/b/a_fold"/>
</dbReference>
<proteinExistence type="inferred from homology"/>
<dbReference type="GeneID" id="41321260"/>
<evidence type="ECO:0000256" key="9">
    <source>
        <dbReference type="ARBA" id="ARBA00048359"/>
    </source>
</evidence>
<dbReference type="InterPro" id="IPR009080">
    <property type="entry name" value="tRNAsynth_Ia_anticodon-bd"/>
</dbReference>
<keyword evidence="4 10" id="KW-0547">Nucleotide-binding</keyword>
<evidence type="ECO:0000256" key="4">
    <source>
        <dbReference type="ARBA" id="ARBA00022741"/>
    </source>
</evidence>
<dbReference type="GO" id="GO:0002161">
    <property type="term" value="F:aminoacyl-tRNA deacylase activity"/>
    <property type="evidence" value="ECO:0007669"/>
    <property type="project" value="InterPro"/>
</dbReference>
<dbReference type="SUPFAM" id="SSF47323">
    <property type="entry name" value="Anticodon-binding domain of a subclass of class I aminoacyl-tRNA synthetases"/>
    <property type="match status" value="2"/>
</dbReference>
<comment type="function">
    <text evidence="10">Catalyzes the attachment of isoleucine to tRNA(Ile). As IleRS can inadvertently accommodate and process structurally similar amino acids such as valine, to avoid such errors it has two additional distinct tRNA(Ile)-dependent editing activities. One activity is designated as 'pretransfer' editing and involves the hydrolysis of activated Val-AMP. The other activity is designated 'posttransfer' editing and involves deacylation of mischarged Val-tRNA(Ile).</text>
</comment>
<evidence type="ECO:0000256" key="1">
    <source>
        <dbReference type="ARBA" id="ARBA00022490"/>
    </source>
</evidence>
<evidence type="ECO:0000256" key="5">
    <source>
        <dbReference type="ARBA" id="ARBA00022833"/>
    </source>
</evidence>
<comment type="cofactor">
    <cofactor evidence="10">
        <name>Zn(2+)</name>
        <dbReference type="ChEBI" id="CHEBI:29105"/>
    </cofactor>
</comment>
<dbReference type="EC" id="6.1.1.5" evidence="10"/>
<dbReference type="InterPro" id="IPR009008">
    <property type="entry name" value="Val/Leu/Ile-tRNA-synth_edit"/>
</dbReference>
<comment type="catalytic activity">
    <reaction evidence="9 10">
        <text>tRNA(Ile) + L-isoleucine + ATP = L-isoleucyl-tRNA(Ile) + AMP + diphosphate</text>
        <dbReference type="Rhea" id="RHEA:11060"/>
        <dbReference type="Rhea" id="RHEA-COMP:9666"/>
        <dbReference type="Rhea" id="RHEA-COMP:9695"/>
        <dbReference type="ChEBI" id="CHEBI:30616"/>
        <dbReference type="ChEBI" id="CHEBI:33019"/>
        <dbReference type="ChEBI" id="CHEBI:58045"/>
        <dbReference type="ChEBI" id="CHEBI:78442"/>
        <dbReference type="ChEBI" id="CHEBI:78528"/>
        <dbReference type="ChEBI" id="CHEBI:456215"/>
        <dbReference type="EC" id="6.1.1.5"/>
    </reaction>
</comment>
<feature type="short sequence motif" description="'KMSKS' region" evidence="10">
    <location>
        <begin position="597"/>
        <end position="601"/>
    </location>
</feature>
<sequence length="985" mass="113500">MIKQIQGNYSAPKVEKEVQEEWASEHAYEKTKQLRENGPRFYFLDGPPYTTGSIHLGTAMNKTVKDILIRYWRMNGYNVRDQPGFDMHGLPIEVQVEKKIGVHSKKQIEEEIGIDNFVKTCQDFAKGLHASMTDAFKQLGVWMDWDHPYQTLKLDYMESAWWTAKRAYERGLLKDSSRVVTWCPRCETALAEAEIDYWDETDPSVMVRFPLKDEKDVSLLIWTTTPWTLPSNMAVAVHPDETYAKVRMSGEKGSEDVIVMKSQAEFVMQKGGYDSFEILEEKVGKDLVGTAYIPPFEIGDGLKRTEYTYKVVDAAYVEKDNTGLVHTAPGFGPDDFETGKRYGLVPFCPVDESGRFTGDFPMMAGKKVKTINEDIIKHLEENGLLYNTSKVKHRYGHCWRCKTPIIYRNTRQWFIDVPKVKDTMLKEVDRVKWTPDWAGAAREKNWVDGARDWCVSRQRYWGIPLPVWECECGEKKVVGQYSELEEGEGYTKGMDTHRPWIDKVTFKCPKCGKDMHRIPDVMDVWFDSGVAAWADLGYPAKKDEFEKWWPPKFIVEAQDQTRGWFYTQLASGVVSFDRAPYDEVMMHGWMLDSKGRKMSKSLGNVVTPEEVIAEYGADALRYYMIMVNAPWEDTAFQKTGPKDAWKVLNTLWNVVNFAAMYMSLDKYEPSEHTLESVKADMRDEDLWMLSRTEKMKKAVTDGIESRELQKVARALTDYIMEDLSRWYLHLIRDRSWDEESTADKTASYYMLHRAIMSTAVALAPICPHISEKVYRAMDGEKLSVHMEDWQKADMSLVNEDLEHSMHLIQNIIEIVATERGKMGSKLRWPLKAIYIRGKDAKVNAAVKVFDEVLAQQGNIKSVDYLPEGGEVIGKDDVEPVPFDEGEIFIDFEITPEIEAEGYARELIRRIQQMRKDMKLNVDEYINVDVKAEPHLVDLFKTWQDHISAEVRAKQIEYTDEPAGDSVKDWDITGKNITIGVTSSKI</sequence>
<keyword evidence="1 10" id="KW-0963">Cytoplasm</keyword>
<gene>
    <name evidence="10" type="primary">ileS</name>
    <name evidence="13" type="ORF">BKD89_02290</name>
</gene>
<dbReference type="PROSITE" id="PS00178">
    <property type="entry name" value="AA_TRNA_LIGASE_I"/>
    <property type="match status" value="1"/>
</dbReference>
<dbReference type="GO" id="GO:0008270">
    <property type="term" value="F:zinc ion binding"/>
    <property type="evidence" value="ECO:0007669"/>
    <property type="project" value="UniProtKB-UniRule"/>
</dbReference>
<comment type="subunit">
    <text evidence="10">Monomer.</text>
</comment>
<dbReference type="InterPro" id="IPR002301">
    <property type="entry name" value="Ile-tRNA-ligase"/>
</dbReference>
<reference evidence="13 14" key="1">
    <citation type="submission" date="2016-10" db="EMBL/GenBank/DDBJ databases">
        <title>Complete genome of the TMA-utilizing, human hosted archaeon Methanomethylophilus alvus Gen. nov, sp. nov., strain Mx-05, derived from a pure culture.</title>
        <authorList>
            <person name="Brugere J.-F."/>
            <person name="Ben Hania W."/>
            <person name="Chaudhary P.P."/>
            <person name="Gaci N."/>
            <person name="Borrel G."/>
            <person name="Cao Van Tuat L."/>
            <person name="Fardeau M.-L."/>
            <person name="Harris H.M.B."/>
            <person name="O'Toole P.W."/>
            <person name="Ollivier B."/>
        </authorList>
    </citation>
    <scope>NUCLEOTIDE SEQUENCE [LARGE SCALE GENOMIC DNA]</scope>
    <source>
        <strain evidence="13 14">Mx-05</strain>
    </source>
</reference>
<dbReference type="AlphaFoldDB" id="A0A3G3IFJ4"/>
<keyword evidence="8 10" id="KW-0030">Aminoacyl-tRNA synthetase</keyword>
<dbReference type="SUPFAM" id="SSF52374">
    <property type="entry name" value="Nucleotidylyl transferase"/>
    <property type="match status" value="1"/>
</dbReference>
<dbReference type="RefSeq" id="WP_015504354.1">
    <property type="nucleotide sequence ID" value="NZ_CAYARO010000019.1"/>
</dbReference>
<dbReference type="GO" id="GO:0000049">
    <property type="term" value="F:tRNA binding"/>
    <property type="evidence" value="ECO:0007669"/>
    <property type="project" value="InterPro"/>
</dbReference>
<evidence type="ECO:0000259" key="11">
    <source>
        <dbReference type="Pfam" id="PF00133"/>
    </source>
</evidence>
<keyword evidence="5 10" id="KW-0862">Zinc</keyword>
<keyword evidence="2 10" id="KW-0436">Ligase</keyword>
<keyword evidence="7 10" id="KW-0648">Protein biosynthesis</keyword>
<dbReference type="Proteomes" id="UP000273278">
    <property type="component" value="Chromosome"/>
</dbReference>
<accession>A0A3G3IFJ4</accession>
<evidence type="ECO:0000256" key="7">
    <source>
        <dbReference type="ARBA" id="ARBA00022917"/>
    </source>
</evidence>
<protein>
    <recommendedName>
        <fullName evidence="10">Isoleucine--tRNA ligase</fullName>
        <ecNumber evidence="10">6.1.1.5</ecNumber>
    </recommendedName>
    <alternativeName>
        <fullName evidence="10">Isoleucyl-tRNA synthetase</fullName>
        <shortName evidence="10">IleRS</shortName>
    </alternativeName>
</protein>
<comment type="domain">
    <text evidence="10">IleRS has two distinct active sites: one for aminoacylation and one for editing. The misactivated valine is translocated from the active site to the editing site, which sterically excludes the correctly activated isoleucine. The single editing site contains two valyl binding pockets, one specific for each substrate (Val-AMP or Val-tRNA(Ile)).</text>
</comment>
<dbReference type="PANTHER" id="PTHR42780:SF1">
    <property type="entry name" value="ISOLEUCINE--TRNA LIGASE, CYTOPLASMIC"/>
    <property type="match status" value="1"/>
</dbReference>
<evidence type="ECO:0000256" key="2">
    <source>
        <dbReference type="ARBA" id="ARBA00022598"/>
    </source>
</evidence>
<evidence type="ECO:0000259" key="12">
    <source>
        <dbReference type="Pfam" id="PF08264"/>
    </source>
</evidence>
<dbReference type="CDD" id="cd07961">
    <property type="entry name" value="Anticodon_Ia_Ile_ABEc"/>
    <property type="match status" value="1"/>
</dbReference>
<dbReference type="EMBL" id="CP017686">
    <property type="protein sequence ID" value="AYQ54636.1"/>
    <property type="molecule type" value="Genomic_DNA"/>
</dbReference>
<dbReference type="InterPro" id="IPR001412">
    <property type="entry name" value="aa-tRNA-synth_I_CS"/>
</dbReference>
<evidence type="ECO:0000256" key="3">
    <source>
        <dbReference type="ARBA" id="ARBA00022723"/>
    </source>
</evidence>
<dbReference type="GO" id="GO:0004822">
    <property type="term" value="F:isoleucine-tRNA ligase activity"/>
    <property type="evidence" value="ECO:0007669"/>
    <property type="project" value="UniProtKB-UniRule"/>
</dbReference>
<dbReference type="SUPFAM" id="SSF50677">
    <property type="entry name" value="ValRS/IleRS/LeuRS editing domain"/>
    <property type="match status" value="1"/>
</dbReference>
<evidence type="ECO:0000256" key="8">
    <source>
        <dbReference type="ARBA" id="ARBA00023146"/>
    </source>
</evidence>
<keyword evidence="6 10" id="KW-0067">ATP-binding</keyword>
<comment type="subcellular location">
    <subcellularLocation>
        <location evidence="10">Cytoplasm</location>
    </subcellularLocation>
</comment>
<dbReference type="GO" id="GO:0005524">
    <property type="term" value="F:ATP binding"/>
    <property type="evidence" value="ECO:0007669"/>
    <property type="project" value="UniProtKB-UniRule"/>
</dbReference>
<dbReference type="Gene3D" id="3.40.50.620">
    <property type="entry name" value="HUPs"/>
    <property type="match status" value="2"/>
</dbReference>
<dbReference type="HAMAP" id="MF_02003">
    <property type="entry name" value="Ile_tRNA_synth_type2"/>
    <property type="match status" value="1"/>
</dbReference>
<organism evidence="13 14">
    <name type="scientific">Methanomethylophilus alvi</name>
    <dbReference type="NCBI Taxonomy" id="1291540"/>
    <lineage>
        <taxon>Archaea</taxon>
        <taxon>Methanobacteriati</taxon>
        <taxon>Thermoplasmatota</taxon>
        <taxon>Thermoplasmata</taxon>
        <taxon>Methanomassiliicoccales</taxon>
        <taxon>Methanomethylophilaceae</taxon>
        <taxon>Methanomethylophilus</taxon>
    </lineage>
</organism>
<feature type="domain" description="Methionyl/Valyl/Leucyl/Isoleucyl-tRNA synthetase anticodon-binding" evidence="12">
    <location>
        <begin position="685"/>
        <end position="833"/>
    </location>
</feature>
<feature type="short sequence motif" description="'HIGH' region" evidence="10">
    <location>
        <begin position="48"/>
        <end position="58"/>
    </location>
</feature>
<dbReference type="FunFam" id="3.40.50.620:FF:000286">
    <property type="entry name" value="Isoleucine--tRNA ligase"/>
    <property type="match status" value="1"/>
</dbReference>
<evidence type="ECO:0000313" key="13">
    <source>
        <dbReference type="EMBL" id="AYQ54636.1"/>
    </source>
</evidence>
<dbReference type="GO" id="GO:0005737">
    <property type="term" value="C:cytoplasm"/>
    <property type="evidence" value="ECO:0007669"/>
    <property type="project" value="UniProtKB-SubCell"/>
</dbReference>
<dbReference type="InterPro" id="IPR013155">
    <property type="entry name" value="M/V/L/I-tRNA-synth_anticd-bd"/>
</dbReference>
<dbReference type="NCBIfam" id="TIGR00392">
    <property type="entry name" value="ileS"/>
    <property type="match status" value="1"/>
</dbReference>
<evidence type="ECO:0000256" key="10">
    <source>
        <dbReference type="HAMAP-Rule" id="MF_02003"/>
    </source>
</evidence>
<name>A0A3G3IFJ4_9ARCH</name>
<keyword evidence="3 10" id="KW-0479">Metal-binding</keyword>
<dbReference type="OMA" id="HCWRCKT"/>
<dbReference type="PANTHER" id="PTHR42780">
    <property type="entry name" value="SOLEUCYL-TRNA SYNTHETASE"/>
    <property type="match status" value="1"/>
</dbReference>
<dbReference type="InterPro" id="IPR033709">
    <property type="entry name" value="Anticodon_Ile_ABEc"/>
</dbReference>
<dbReference type="Pfam" id="PF19302">
    <property type="entry name" value="DUF5915"/>
    <property type="match status" value="1"/>
</dbReference>
<evidence type="ECO:0000313" key="14">
    <source>
        <dbReference type="Proteomes" id="UP000273278"/>
    </source>
</evidence>
<comment type="similarity">
    <text evidence="10">Belongs to the class-I aminoacyl-tRNA synthetase family. IleS type 2 subfamily.</text>
</comment>
<dbReference type="PRINTS" id="PR00984">
    <property type="entry name" value="TRNASYNTHILE"/>
</dbReference>
<dbReference type="InterPro" id="IPR023586">
    <property type="entry name" value="Ile-tRNA-ligase_type2"/>
</dbReference>
<feature type="binding site" evidence="10">
    <location>
        <position position="600"/>
    </location>
    <ligand>
        <name>ATP</name>
        <dbReference type="ChEBI" id="CHEBI:30616"/>
    </ligand>
</feature>
<dbReference type="Pfam" id="PF08264">
    <property type="entry name" value="Anticodon_1"/>
    <property type="match status" value="1"/>
</dbReference>
<dbReference type="InterPro" id="IPR002300">
    <property type="entry name" value="aa-tRNA-synth_Ia"/>
</dbReference>
<evidence type="ECO:0000256" key="6">
    <source>
        <dbReference type="ARBA" id="ARBA00022840"/>
    </source>
</evidence>
<dbReference type="GO" id="GO:0006428">
    <property type="term" value="P:isoleucyl-tRNA aminoacylation"/>
    <property type="evidence" value="ECO:0007669"/>
    <property type="project" value="UniProtKB-UniRule"/>
</dbReference>
<feature type="domain" description="Aminoacyl-tRNA synthetase class Ia" evidence="11">
    <location>
        <begin position="18"/>
        <end position="627"/>
    </location>
</feature>
<dbReference type="CDD" id="cd00818">
    <property type="entry name" value="IleRS_core"/>
    <property type="match status" value="1"/>
</dbReference>
<dbReference type="Pfam" id="PF00133">
    <property type="entry name" value="tRNA-synt_1"/>
    <property type="match status" value="1"/>
</dbReference>